<reference evidence="1 2" key="1">
    <citation type="submission" date="2018-11" db="EMBL/GenBank/DDBJ databases">
        <title>Complete genome sequence of Nocardioides baekrokdamisoli strain KCTC 39748.</title>
        <authorList>
            <person name="Kang S.W."/>
            <person name="Lee K.C."/>
            <person name="Kim K.K."/>
            <person name="Kim J.S."/>
            <person name="Kim D.S."/>
            <person name="Ko S.H."/>
            <person name="Yang S.H."/>
            <person name="Shin Y.K."/>
            <person name="Lee J.S."/>
        </authorList>
    </citation>
    <scope>NUCLEOTIDE SEQUENCE [LARGE SCALE GENOMIC DNA]</scope>
    <source>
        <strain evidence="1 2">KCTC 39748</strain>
    </source>
</reference>
<dbReference type="Proteomes" id="UP000271573">
    <property type="component" value="Chromosome"/>
</dbReference>
<dbReference type="KEGG" id="nbe:Back2_17650"/>
<dbReference type="RefSeq" id="WP_125568664.1">
    <property type="nucleotide sequence ID" value="NZ_AP019307.1"/>
</dbReference>
<keyword evidence="2" id="KW-1185">Reference proteome</keyword>
<protein>
    <submittedName>
        <fullName evidence="1">Uncharacterized protein</fullName>
    </submittedName>
</protein>
<evidence type="ECO:0000313" key="1">
    <source>
        <dbReference type="EMBL" id="BBH17478.1"/>
    </source>
</evidence>
<dbReference type="EMBL" id="AP019307">
    <property type="protein sequence ID" value="BBH17478.1"/>
    <property type="molecule type" value="Genomic_DNA"/>
</dbReference>
<dbReference type="AlphaFoldDB" id="A0A3G9J1Q2"/>
<name>A0A3G9J1Q2_9ACTN</name>
<accession>A0A3G9J1Q2</accession>
<proteinExistence type="predicted"/>
<gene>
    <name evidence="1" type="ORF">Back2_17650</name>
</gene>
<organism evidence="1 2">
    <name type="scientific">Nocardioides baekrokdamisoli</name>
    <dbReference type="NCBI Taxonomy" id="1804624"/>
    <lineage>
        <taxon>Bacteria</taxon>
        <taxon>Bacillati</taxon>
        <taxon>Actinomycetota</taxon>
        <taxon>Actinomycetes</taxon>
        <taxon>Propionibacteriales</taxon>
        <taxon>Nocardioidaceae</taxon>
        <taxon>Nocardioides</taxon>
    </lineage>
</organism>
<sequence>MGDLNLPFEAHDPTPFMDQEYLLAGGVVVMPAVVRPPGIDPLPALVFRFARADGEGFYTATMLATAADDLKLLTPLIAQAVDSAVTTAQAAR</sequence>
<evidence type="ECO:0000313" key="2">
    <source>
        <dbReference type="Proteomes" id="UP000271573"/>
    </source>
</evidence>